<protein>
    <submittedName>
        <fullName evidence="6">LysR family transcriptional regulator</fullName>
    </submittedName>
</protein>
<feature type="domain" description="HTH lysR-type" evidence="5">
    <location>
        <begin position="3"/>
        <end position="60"/>
    </location>
</feature>
<dbReference type="Proteomes" id="UP000076609">
    <property type="component" value="Unassembled WGS sequence"/>
</dbReference>
<dbReference type="Pfam" id="PF03466">
    <property type="entry name" value="LysR_substrate"/>
    <property type="match status" value="1"/>
</dbReference>
<accession>A0ABR5YBA7</accession>
<keyword evidence="2" id="KW-0805">Transcription regulation</keyword>
<dbReference type="PRINTS" id="PR00039">
    <property type="entry name" value="HTHLYSR"/>
</dbReference>
<evidence type="ECO:0000256" key="3">
    <source>
        <dbReference type="ARBA" id="ARBA00023125"/>
    </source>
</evidence>
<dbReference type="Pfam" id="PF00126">
    <property type="entry name" value="HTH_1"/>
    <property type="match status" value="1"/>
</dbReference>
<dbReference type="Gene3D" id="1.10.10.10">
    <property type="entry name" value="Winged helix-like DNA-binding domain superfamily/Winged helix DNA-binding domain"/>
    <property type="match status" value="1"/>
</dbReference>
<sequence>MTIEVRQLRYAVLTADMSSLSRAAAALNMRQATLSQRVTQLEDQLGIKLFTRSTRGAEPTEMGKVFIESARRIITDIDNLQTTARAVSYGEQGRLAVGYSSSLMAGNLKQTFSDYLVRFPDVQFDGVEAGPERLLHRLQARTIDVAVAPTGMEEAGIRSRRVWSDRLMVTLLDGHRLLQNERIYWSDLRREVFVVPGSGVGPIISNLLAARLTEQGYRPNIIVQDTSLESVLSIVSVGRFITIATEASQGVTWPGLNFREIHDQGGTARLEFSVYWREDNENPALQRFFTLINERYPA</sequence>
<dbReference type="SUPFAM" id="SSF46785">
    <property type="entry name" value="Winged helix' DNA-binding domain"/>
    <property type="match status" value="1"/>
</dbReference>
<proteinExistence type="inferred from homology"/>
<dbReference type="InterPro" id="IPR036388">
    <property type="entry name" value="WH-like_DNA-bd_sf"/>
</dbReference>
<evidence type="ECO:0000259" key="5">
    <source>
        <dbReference type="PROSITE" id="PS50931"/>
    </source>
</evidence>
<name>A0ABR5YBA7_9SPHN</name>
<evidence type="ECO:0000256" key="2">
    <source>
        <dbReference type="ARBA" id="ARBA00023015"/>
    </source>
</evidence>
<comment type="caution">
    <text evidence="6">The sequence shown here is derived from an EMBL/GenBank/DDBJ whole genome shotgun (WGS) entry which is preliminary data.</text>
</comment>
<organism evidence="6 7">
    <name type="scientific">Sphingomonas hankookensis</name>
    <dbReference type="NCBI Taxonomy" id="563996"/>
    <lineage>
        <taxon>Bacteria</taxon>
        <taxon>Pseudomonadati</taxon>
        <taxon>Pseudomonadota</taxon>
        <taxon>Alphaproteobacteria</taxon>
        <taxon>Sphingomonadales</taxon>
        <taxon>Sphingomonadaceae</taxon>
        <taxon>Sphingomonas</taxon>
    </lineage>
</organism>
<dbReference type="Gene3D" id="3.40.190.10">
    <property type="entry name" value="Periplasmic binding protein-like II"/>
    <property type="match status" value="2"/>
</dbReference>
<dbReference type="InterPro" id="IPR005119">
    <property type="entry name" value="LysR_subst-bd"/>
</dbReference>
<comment type="similarity">
    <text evidence="1">Belongs to the LysR transcriptional regulatory family.</text>
</comment>
<evidence type="ECO:0000313" key="7">
    <source>
        <dbReference type="Proteomes" id="UP000076609"/>
    </source>
</evidence>
<dbReference type="PANTHER" id="PTHR30346">
    <property type="entry name" value="TRANSCRIPTIONAL DUAL REGULATOR HCAR-RELATED"/>
    <property type="match status" value="1"/>
</dbReference>
<reference evidence="7" key="1">
    <citation type="submission" date="2016-01" db="EMBL/GenBank/DDBJ databases">
        <title>Draft genome of Chromobacterium sp. F49.</title>
        <authorList>
            <person name="Hong K.W."/>
        </authorList>
    </citation>
    <scope>NUCLEOTIDE SEQUENCE [LARGE SCALE GENOMIC DNA]</scope>
    <source>
        <strain evidence="7">CN3</strain>
    </source>
</reference>
<keyword evidence="7" id="KW-1185">Reference proteome</keyword>
<dbReference type="SUPFAM" id="SSF53850">
    <property type="entry name" value="Periplasmic binding protein-like II"/>
    <property type="match status" value="1"/>
</dbReference>
<gene>
    <name evidence="6" type="ORF">AVT10_15930</name>
</gene>
<dbReference type="PROSITE" id="PS50931">
    <property type="entry name" value="HTH_LYSR"/>
    <property type="match status" value="1"/>
</dbReference>
<evidence type="ECO:0000313" key="6">
    <source>
        <dbReference type="EMBL" id="KZE13495.1"/>
    </source>
</evidence>
<evidence type="ECO:0000256" key="1">
    <source>
        <dbReference type="ARBA" id="ARBA00009437"/>
    </source>
</evidence>
<dbReference type="CDD" id="cd08414">
    <property type="entry name" value="PBP2_LTTR_aromatics_like"/>
    <property type="match status" value="1"/>
</dbReference>
<evidence type="ECO:0000256" key="4">
    <source>
        <dbReference type="ARBA" id="ARBA00023163"/>
    </source>
</evidence>
<keyword evidence="4" id="KW-0804">Transcription</keyword>
<dbReference type="RefSeq" id="WP_066690796.1">
    <property type="nucleotide sequence ID" value="NZ_LQQO01000021.1"/>
</dbReference>
<dbReference type="PANTHER" id="PTHR30346:SF0">
    <property type="entry name" value="HCA OPERON TRANSCRIPTIONAL ACTIVATOR HCAR"/>
    <property type="match status" value="1"/>
</dbReference>
<dbReference type="InterPro" id="IPR000847">
    <property type="entry name" value="LysR_HTH_N"/>
</dbReference>
<keyword evidence="3" id="KW-0238">DNA-binding</keyword>
<dbReference type="InterPro" id="IPR036390">
    <property type="entry name" value="WH_DNA-bd_sf"/>
</dbReference>
<dbReference type="EMBL" id="LQQO01000021">
    <property type="protein sequence ID" value="KZE13495.1"/>
    <property type="molecule type" value="Genomic_DNA"/>
</dbReference>